<feature type="compositionally biased region" description="Pro residues" evidence="1">
    <location>
        <begin position="59"/>
        <end position="72"/>
    </location>
</feature>
<reference evidence="3 4" key="1">
    <citation type="submission" date="2019-02" db="EMBL/GenBank/DDBJ databases">
        <title>Deep-cultivation of Planctomycetes and their phenomic and genomic characterization uncovers novel biology.</title>
        <authorList>
            <person name="Wiegand S."/>
            <person name="Jogler M."/>
            <person name="Boedeker C."/>
            <person name="Pinto D."/>
            <person name="Vollmers J."/>
            <person name="Rivas-Marin E."/>
            <person name="Kohn T."/>
            <person name="Peeters S.H."/>
            <person name="Heuer A."/>
            <person name="Rast P."/>
            <person name="Oberbeckmann S."/>
            <person name="Bunk B."/>
            <person name="Jeske O."/>
            <person name="Meyerdierks A."/>
            <person name="Storesund J.E."/>
            <person name="Kallscheuer N."/>
            <person name="Luecker S."/>
            <person name="Lage O.M."/>
            <person name="Pohl T."/>
            <person name="Merkel B.J."/>
            <person name="Hornburger P."/>
            <person name="Mueller R.-W."/>
            <person name="Bruemmer F."/>
            <person name="Labrenz M."/>
            <person name="Spormann A.M."/>
            <person name="Op den Camp H."/>
            <person name="Overmann J."/>
            <person name="Amann R."/>
            <person name="Jetten M.S.M."/>
            <person name="Mascher T."/>
            <person name="Medema M.H."/>
            <person name="Devos D.P."/>
            <person name="Kaster A.-K."/>
            <person name="Ovreas L."/>
            <person name="Rohde M."/>
            <person name="Galperin M.Y."/>
            <person name="Jogler C."/>
        </authorList>
    </citation>
    <scope>NUCLEOTIDE SEQUENCE [LARGE SCALE GENOMIC DNA]</scope>
    <source>
        <strain evidence="3 4">Q31a</strain>
    </source>
</reference>
<dbReference type="SUPFAM" id="SSF48452">
    <property type="entry name" value="TPR-like"/>
    <property type="match status" value="1"/>
</dbReference>
<keyword evidence="4" id="KW-1185">Reference proteome</keyword>
<proteinExistence type="predicted"/>
<dbReference type="RefSeq" id="WP_145083391.1">
    <property type="nucleotide sequence ID" value="NZ_CP036298.1"/>
</dbReference>
<feature type="signal peptide" evidence="2">
    <location>
        <begin position="1"/>
        <end position="26"/>
    </location>
</feature>
<name>A0A518GE45_9BACT</name>
<dbReference type="InterPro" id="IPR011990">
    <property type="entry name" value="TPR-like_helical_dom_sf"/>
</dbReference>
<evidence type="ECO:0000256" key="1">
    <source>
        <dbReference type="SAM" id="MobiDB-lite"/>
    </source>
</evidence>
<dbReference type="Proteomes" id="UP000318017">
    <property type="component" value="Chromosome"/>
</dbReference>
<dbReference type="Gene3D" id="1.25.40.10">
    <property type="entry name" value="Tetratricopeptide repeat domain"/>
    <property type="match status" value="1"/>
</dbReference>
<evidence type="ECO:0000313" key="4">
    <source>
        <dbReference type="Proteomes" id="UP000318017"/>
    </source>
</evidence>
<feature type="region of interest" description="Disordered" evidence="1">
    <location>
        <begin position="39"/>
        <end position="81"/>
    </location>
</feature>
<feature type="compositionally biased region" description="Polar residues" evidence="1">
    <location>
        <begin position="229"/>
        <end position="238"/>
    </location>
</feature>
<protein>
    <submittedName>
        <fullName evidence="3">Uncharacterized protein</fullName>
    </submittedName>
</protein>
<dbReference type="OrthoDB" id="241124at2"/>
<feature type="chain" id="PRO_5021700828" evidence="2">
    <location>
        <begin position="27"/>
        <end position="569"/>
    </location>
</feature>
<feature type="region of interest" description="Disordered" evidence="1">
    <location>
        <begin position="217"/>
        <end position="240"/>
    </location>
</feature>
<accession>A0A518GE45</accession>
<dbReference type="EMBL" id="CP036298">
    <property type="protein sequence ID" value="QDV26874.1"/>
    <property type="molecule type" value="Genomic_DNA"/>
</dbReference>
<dbReference type="AlphaFoldDB" id="A0A518GE45"/>
<evidence type="ECO:0000256" key="2">
    <source>
        <dbReference type="SAM" id="SignalP"/>
    </source>
</evidence>
<gene>
    <name evidence="3" type="ORF">Q31a_52530</name>
</gene>
<organism evidence="3 4">
    <name type="scientific">Aureliella helgolandensis</name>
    <dbReference type="NCBI Taxonomy" id="2527968"/>
    <lineage>
        <taxon>Bacteria</taxon>
        <taxon>Pseudomonadati</taxon>
        <taxon>Planctomycetota</taxon>
        <taxon>Planctomycetia</taxon>
        <taxon>Pirellulales</taxon>
        <taxon>Pirellulaceae</taxon>
        <taxon>Aureliella</taxon>
    </lineage>
</organism>
<keyword evidence="2" id="KW-0732">Signal</keyword>
<dbReference type="KEGG" id="ahel:Q31a_52530"/>
<sequence length="569" mass="61423" precursor="true">MKITNQASVAALLATALGNIPGATWAADGVILQPRYRAELQQSQSPPPVERSARTLPGSPAPAPRSLLPPPQVNQQAISPAASEPYFRGAVSADTTRELNWVPVQPHSQVETTVARPHSLAPPANSVTANSVTTNSVTTAPIDTSPRTAVQARGAKTRPGPLEIQLAPPPTSFPTNLPEVHGEIHGDAESVELSGNRQGAQEERVEFGPSASLISITRPPYASPHDGQALQSQASSRNAPAAVPQSILETPPQISQLQNTSLPPGWQAVRERLTQHMQVSEGLIRRKAYLSAQEETELAIAHLFQVLDQYSGGNESARAWQAAQQAFREADDFQLSQRIDPENQTLLRLVNSHETSILKGIDLANLSPMSAAAYYREFAEQQLIAAAQMHPWASELYYVAGRTLQAQAESANLQLAQSLKQNAVSFYHAAAAIKPSNAIATNQLGFILLQMDRPAEARQALLASLDAKPSLPALENLVETSRRLNDQETLQWALQNYEYMQSSPHSADAMPQVMEVTPQIFAQLSPRSSGPAVPNFASPNYSPANYTDPMRTPAMTTGYSNYLPNAAPQ</sequence>
<evidence type="ECO:0000313" key="3">
    <source>
        <dbReference type="EMBL" id="QDV26874.1"/>
    </source>
</evidence>